<keyword evidence="1" id="KW-0812">Transmembrane</keyword>
<name>A0ABQ9Q215_9PEZI</name>
<gene>
    <name evidence="2" type="ORF">CLIM01_04851</name>
</gene>
<organism evidence="2 3">
    <name type="scientific">Colletotrichum limetticola</name>
    <dbReference type="NCBI Taxonomy" id="1209924"/>
    <lineage>
        <taxon>Eukaryota</taxon>
        <taxon>Fungi</taxon>
        <taxon>Dikarya</taxon>
        <taxon>Ascomycota</taxon>
        <taxon>Pezizomycotina</taxon>
        <taxon>Sordariomycetes</taxon>
        <taxon>Hypocreomycetidae</taxon>
        <taxon>Glomerellales</taxon>
        <taxon>Glomerellaceae</taxon>
        <taxon>Colletotrichum</taxon>
        <taxon>Colletotrichum acutatum species complex</taxon>
    </lineage>
</organism>
<sequence length="85" mass="9590">MWEEIDTRCGNRLVGGRYAVGMVSFSRIVPLGAVVCAPWYRLEVMMVRRPYIRRAKKSKGIGGDSSRSWRSVLCRRGRGRGVVSS</sequence>
<dbReference type="Proteomes" id="UP001169217">
    <property type="component" value="Unassembled WGS sequence"/>
</dbReference>
<protein>
    <submittedName>
        <fullName evidence="2">Uncharacterized protein</fullName>
    </submittedName>
</protein>
<reference evidence="2" key="1">
    <citation type="submission" date="2023-04" db="EMBL/GenBank/DDBJ databases">
        <title>Colletotrichum limetticola genome sequence.</title>
        <authorList>
            <person name="Baroncelli R."/>
        </authorList>
    </citation>
    <scope>NUCLEOTIDE SEQUENCE</scope>
    <source>
        <strain evidence="2">KLA-Anderson</strain>
    </source>
</reference>
<dbReference type="EMBL" id="JARUPT010000116">
    <property type="protein sequence ID" value="KAK0377802.1"/>
    <property type="molecule type" value="Genomic_DNA"/>
</dbReference>
<keyword evidence="1" id="KW-1133">Transmembrane helix</keyword>
<evidence type="ECO:0000256" key="1">
    <source>
        <dbReference type="SAM" id="Phobius"/>
    </source>
</evidence>
<keyword evidence="3" id="KW-1185">Reference proteome</keyword>
<evidence type="ECO:0000313" key="3">
    <source>
        <dbReference type="Proteomes" id="UP001169217"/>
    </source>
</evidence>
<accession>A0ABQ9Q215</accession>
<feature type="transmembrane region" description="Helical" evidence="1">
    <location>
        <begin position="20"/>
        <end position="40"/>
    </location>
</feature>
<comment type="caution">
    <text evidence="2">The sequence shown here is derived from an EMBL/GenBank/DDBJ whole genome shotgun (WGS) entry which is preliminary data.</text>
</comment>
<proteinExistence type="predicted"/>
<evidence type="ECO:0000313" key="2">
    <source>
        <dbReference type="EMBL" id="KAK0377802.1"/>
    </source>
</evidence>
<keyword evidence="1" id="KW-0472">Membrane</keyword>